<organism evidence="1 2">
    <name type="scientific">Rhodotorula diobovata</name>
    <dbReference type="NCBI Taxonomy" id="5288"/>
    <lineage>
        <taxon>Eukaryota</taxon>
        <taxon>Fungi</taxon>
        <taxon>Dikarya</taxon>
        <taxon>Basidiomycota</taxon>
        <taxon>Pucciniomycotina</taxon>
        <taxon>Microbotryomycetes</taxon>
        <taxon>Sporidiobolales</taxon>
        <taxon>Sporidiobolaceae</taxon>
        <taxon>Rhodotorula</taxon>
    </lineage>
</organism>
<dbReference type="InterPro" id="IPR032675">
    <property type="entry name" value="LRR_dom_sf"/>
</dbReference>
<comment type="caution">
    <text evidence="1">The sequence shown here is derived from an EMBL/GenBank/DDBJ whole genome shotgun (WGS) entry which is preliminary data.</text>
</comment>
<dbReference type="Gene3D" id="3.80.10.10">
    <property type="entry name" value="Ribonuclease Inhibitor"/>
    <property type="match status" value="1"/>
</dbReference>
<dbReference type="OrthoDB" id="2526052at2759"/>
<evidence type="ECO:0000313" key="2">
    <source>
        <dbReference type="Proteomes" id="UP000311382"/>
    </source>
</evidence>
<dbReference type="Proteomes" id="UP000311382">
    <property type="component" value="Unassembled WGS sequence"/>
</dbReference>
<dbReference type="EMBL" id="SOZI01000208">
    <property type="protein sequence ID" value="TNY17390.1"/>
    <property type="molecule type" value="Genomic_DNA"/>
</dbReference>
<reference evidence="1 2" key="1">
    <citation type="submission" date="2019-03" db="EMBL/GenBank/DDBJ databases">
        <title>Rhodosporidium diobovatum UCD-FST 08-225 genome sequencing, assembly, and annotation.</title>
        <authorList>
            <person name="Fakankun I.U."/>
            <person name="Fristensky B."/>
            <person name="Levin D.B."/>
        </authorList>
    </citation>
    <scope>NUCLEOTIDE SEQUENCE [LARGE SCALE GENOMIC DNA]</scope>
    <source>
        <strain evidence="1 2">UCD-FST 08-225</strain>
    </source>
</reference>
<proteinExistence type="predicted"/>
<name>A0A5C5FKX3_9BASI</name>
<keyword evidence="2" id="KW-1185">Reference proteome</keyword>
<dbReference type="AlphaFoldDB" id="A0A5C5FKX3"/>
<gene>
    <name evidence="1" type="ORF">DMC30DRAFT_121058</name>
</gene>
<sequence>MVSSIVAPSSPPDEPADKAAAALVSRLPTLPLELQHQVILESFDPTPTYSSLPTRYAVLHRYSLVSKTWHALVEPLLYRDLAFSDPERAKLFLASLEARGKDDPRPARVRTLRVGHVHWLGSTFAQMEADQLRAAEEDRPSVVRLPAADFGLDELVRRCDKLQDLWVAGLERVLLPTLCHAQELRGLHILRCGIINSDSETDEVPSVLPTLPRLEILECYADFDDESFDTVFSSVTAPSMRHLAFACLHDEFPPRIDPSKVTCLSTIGDFPPSFSAAPLLLLDLYQSPLRTSLPHLPRSILILRLNDLSPTLASVPWLLVDHHTSDALARALPRLRELWLPHSYIEWRDDPKRSVRDMVAAWVGQWKRRGVRVVFEEDEDEDNRRRDPDDQVLTEAAAFDFPFARLAQRVEQMALEEREAAG</sequence>
<evidence type="ECO:0000313" key="1">
    <source>
        <dbReference type="EMBL" id="TNY17390.1"/>
    </source>
</evidence>
<accession>A0A5C5FKX3</accession>
<protein>
    <submittedName>
        <fullName evidence="1">Serine/arginine repetitive matrix protein 2</fullName>
    </submittedName>
</protein>